<dbReference type="PDB" id="7F13">
    <property type="method" value="X-ray"/>
    <property type="resolution" value="2.15 A"/>
    <property type="chains" value="A/B=1-152"/>
</dbReference>
<sequence length="152" mass="17428">MPAPAHVQRATIDAFLDGWDKWTPEAFLATWSEDCTQKTLPYSHNVPIRDRANTNHLFPILMSIMDNFQLKTHNIVHDAAENKAAVYCSTTADTPFGPYTNEHAIFLWFNEAGDKIVKIEEMFDQFTMKDFAPQLEKYAQFIDKKNARASKA</sequence>
<name>A0A915Q9E4_9PEZI</name>
<organism evidence="1">
    <name type="scientific">Diaporthe longicolla</name>
    <dbReference type="NCBI Taxonomy" id="54899"/>
    <lineage>
        <taxon>Eukaryota</taxon>
        <taxon>Fungi</taxon>
        <taxon>Dikarya</taxon>
        <taxon>Ascomycota</taxon>
        <taxon>Pezizomycotina</taxon>
        <taxon>Sordariomycetes</taxon>
        <taxon>Sordariomycetidae</taxon>
        <taxon>Diaporthales</taxon>
        <taxon>Diaporthaceae</taxon>
        <taxon>Diaporthe</taxon>
    </lineage>
</organism>
<evidence type="ECO:0007829" key="3">
    <source>
        <dbReference type="PDB" id="7F13"/>
    </source>
</evidence>
<reference evidence="3 4" key="1">
    <citation type="journal article" date="2021" name="Angew. Chem. Int. Ed.">
        <title>Structural Basis for Isomerization Reactions in Fungal Tetrahydroxanthone Biosynthesis and Diversification.</title>
        <authorList>
            <person name="Yang J."/>
            <person name="Mori T."/>
            <person name="Wei X."/>
            <person name="Matsuda Y."/>
            <person name="Abe I."/>
        </authorList>
    </citation>
    <scope>X-RAY CRYSTALLOGRAPHY (2.15 ANGSTROMS)</scope>
</reference>
<dbReference type="InterPro" id="IPR050977">
    <property type="entry name" value="Fungal_Meroterpenoid_Isomerase"/>
</dbReference>
<dbReference type="AlphaFoldDB" id="A0A915Q9E4"/>
<dbReference type="PANTHER" id="PTHR39598">
    <property type="entry name" value="AUSTINOL SYNTHESIS PROTEIN F-RELATED"/>
    <property type="match status" value="1"/>
</dbReference>
<dbReference type="PANTHER" id="PTHR39598:SF1">
    <property type="entry name" value="AUSTINOID BIOSYNTHESIS CLUSTERS PROTEIN F-RELATED"/>
    <property type="match status" value="1"/>
</dbReference>
<dbReference type="SUPFAM" id="SSF54427">
    <property type="entry name" value="NTF2-like"/>
    <property type="match status" value="1"/>
</dbReference>
<proteinExistence type="evidence at protein level"/>
<evidence type="ECO:0007829" key="4">
    <source>
        <dbReference type="PDB" id="7F14"/>
    </source>
</evidence>
<dbReference type="SMR" id="A0A915Q9E4"/>
<keyword evidence="3 4" id="KW-0002">3D-structure</keyword>
<protein>
    <submittedName>
        <fullName evidence="1 2">Dcr3</fullName>
    </submittedName>
</protein>
<evidence type="ECO:0000313" key="2">
    <source>
        <dbReference type="PDB" id="7F14"/>
    </source>
</evidence>
<accession>A0A915Q9E4</accession>
<evidence type="ECO:0000313" key="1">
    <source>
        <dbReference type="PDB" id="7F13"/>
    </source>
</evidence>
<dbReference type="PDB" id="7F14">
    <property type="method" value="X-ray"/>
    <property type="resolution" value="2.40 A"/>
    <property type="chains" value="A/B=1-152"/>
</dbReference>
<dbReference type="Gene3D" id="3.10.450.50">
    <property type="match status" value="1"/>
</dbReference>
<dbReference type="InterPro" id="IPR032710">
    <property type="entry name" value="NTF2-like_dom_sf"/>
</dbReference>